<gene>
    <name evidence="1" type="primary">ubiJ</name>
    <name evidence="4" type="ORF">SAMN04487855_1469</name>
    <name evidence="3" type="ORF">SAMN05216589_1844</name>
</gene>
<sequence length="208" mass="22653">MLLSTALLAGVERSLALAIDQDPLTAQRLATLEGRAILLCVRQPDLQLYLLPGHGGVRLAQHYEYDVDCTLSAPASLLARLALSSNRQQLLLSPELELTGDTQVLVQLQNIFNDLQIDGEAALARWLGPVAAHALGNLARGSRNWLGTTRQSLQRAVGEYLTEEGRQLVGRAEADAAAASIHELRLQLDRLDARIRRLELPETGPDDA</sequence>
<dbReference type="EMBL" id="FOGN01000002">
    <property type="protein sequence ID" value="SER93244.1"/>
    <property type="molecule type" value="Genomic_DNA"/>
</dbReference>
<dbReference type="PANTHER" id="PTHR38693:SF1">
    <property type="entry name" value="UBIQUINONE BIOSYNTHESIS ACCESSORY FACTOR UBIJ"/>
    <property type="match status" value="1"/>
</dbReference>
<name>A0A1H9T8H5_9GAMM</name>
<dbReference type="Proteomes" id="UP000186599">
    <property type="component" value="Unassembled WGS sequence"/>
</dbReference>
<dbReference type="Proteomes" id="UP000186904">
    <property type="component" value="Unassembled WGS sequence"/>
</dbReference>
<accession>A0A1H9T8H5</accession>
<evidence type="ECO:0000313" key="3">
    <source>
        <dbReference type="EMBL" id="SER93244.1"/>
    </source>
</evidence>
<dbReference type="HAMAP" id="MF_02215">
    <property type="entry name" value="UbiJ"/>
    <property type="match status" value="1"/>
</dbReference>
<dbReference type="RefSeq" id="WP_083392454.1">
    <property type="nucleotide sequence ID" value="NZ_FOGN01000002.1"/>
</dbReference>
<keyword evidence="1" id="KW-0831">Ubiquinone biosynthesis</keyword>
<dbReference type="InterPro" id="IPR038989">
    <property type="entry name" value="UbiJ"/>
</dbReference>
<protein>
    <recommendedName>
        <fullName evidence="1">Ubiquinone biosynthesis accessory factor UbiJ</fullName>
    </recommendedName>
</protein>
<dbReference type="SUPFAM" id="SSF55718">
    <property type="entry name" value="SCP-like"/>
    <property type="match status" value="1"/>
</dbReference>
<keyword evidence="1" id="KW-0963">Cytoplasm</keyword>
<dbReference type="Pfam" id="PF02036">
    <property type="entry name" value="SCP2"/>
    <property type="match status" value="1"/>
</dbReference>
<comment type="function">
    <text evidence="1">Required for ubiquinone (coenzyme Q) biosynthesis. Binds hydrophobic ubiquinone biosynthetic intermediates via its SCP2 domain and is essential for the stability of the Ubi complex. May constitute a docking platform where Ubi enzymes assemble and access their SCP2-bound polyprenyl substrates.</text>
</comment>
<dbReference type="PANTHER" id="PTHR38693">
    <property type="entry name" value="UBIQUINONE BIOSYNTHESIS PROTEIN UBIJ"/>
    <property type="match status" value="1"/>
</dbReference>
<evidence type="ECO:0000313" key="6">
    <source>
        <dbReference type="Proteomes" id="UP000186904"/>
    </source>
</evidence>
<dbReference type="InterPro" id="IPR036527">
    <property type="entry name" value="SCP2_sterol-bd_dom_sf"/>
</dbReference>
<comment type="subcellular location">
    <subcellularLocation>
        <location evidence="1">Cytoplasm</location>
    </subcellularLocation>
</comment>
<reference evidence="5 6" key="1">
    <citation type="submission" date="2016-10" db="EMBL/GenBank/DDBJ databases">
        <authorList>
            <person name="de Groot N.N."/>
        </authorList>
    </citation>
    <scope>NUCLEOTIDE SEQUENCE [LARGE SCALE GENOMIC DNA]</scope>
    <source>
        <strain evidence="4 5">CGMCC 1.9095</strain>
        <strain evidence="3 6">DSM 22558</strain>
    </source>
</reference>
<keyword evidence="3" id="KW-0830">Ubiquinone</keyword>
<dbReference type="OrthoDB" id="9796077at2"/>
<dbReference type="UniPathway" id="UPA00232"/>
<evidence type="ECO:0000256" key="1">
    <source>
        <dbReference type="HAMAP-Rule" id="MF_02215"/>
    </source>
</evidence>
<evidence type="ECO:0000313" key="4">
    <source>
        <dbReference type="EMBL" id="SFL88963.1"/>
    </source>
</evidence>
<dbReference type="AlphaFoldDB" id="A0A1H9T8H5"/>
<keyword evidence="5" id="KW-1185">Reference proteome</keyword>
<proteinExistence type="inferred from homology"/>
<evidence type="ECO:0000259" key="2">
    <source>
        <dbReference type="Pfam" id="PF02036"/>
    </source>
</evidence>
<organism evidence="3 6">
    <name type="scientific">Halopseudomonas bauzanensis</name>
    <dbReference type="NCBI Taxonomy" id="653930"/>
    <lineage>
        <taxon>Bacteria</taxon>
        <taxon>Pseudomonadati</taxon>
        <taxon>Pseudomonadota</taxon>
        <taxon>Gammaproteobacteria</taxon>
        <taxon>Pseudomonadales</taxon>
        <taxon>Pseudomonadaceae</taxon>
        <taxon>Halopseudomonas</taxon>
    </lineage>
</organism>
<comment type="similarity">
    <text evidence="1">Belongs to the UbiJ family.</text>
</comment>
<dbReference type="EMBL" id="FOUA01000002">
    <property type="protein sequence ID" value="SFL88963.1"/>
    <property type="molecule type" value="Genomic_DNA"/>
</dbReference>
<comment type="pathway">
    <text evidence="1">Cofactor biosynthesis; ubiquinone biosynthesis.</text>
</comment>
<feature type="domain" description="SCP2" evidence="2">
    <location>
        <begin position="19"/>
        <end position="112"/>
    </location>
</feature>
<dbReference type="InterPro" id="IPR003033">
    <property type="entry name" value="SCP2_sterol-bd_dom"/>
</dbReference>
<dbReference type="GO" id="GO:0005737">
    <property type="term" value="C:cytoplasm"/>
    <property type="evidence" value="ECO:0007669"/>
    <property type="project" value="UniProtKB-SubCell"/>
</dbReference>
<dbReference type="GO" id="GO:0006744">
    <property type="term" value="P:ubiquinone biosynthetic process"/>
    <property type="evidence" value="ECO:0007669"/>
    <property type="project" value="UniProtKB-UniRule"/>
</dbReference>
<dbReference type="STRING" id="653930.SAMN05216589_1844"/>
<evidence type="ECO:0000313" key="5">
    <source>
        <dbReference type="Proteomes" id="UP000186599"/>
    </source>
</evidence>